<protein>
    <submittedName>
        <fullName evidence="3">Transposon protein, putative, unclassified, expressed</fullName>
    </submittedName>
</protein>
<evidence type="ECO:0000259" key="2">
    <source>
        <dbReference type="Pfam" id="PF10551"/>
    </source>
</evidence>
<feature type="compositionally biased region" description="Basic and acidic residues" evidence="1">
    <location>
        <begin position="625"/>
        <end position="634"/>
    </location>
</feature>
<reference evidence="3" key="1">
    <citation type="journal article" date="2005" name="BMC Biol.">
        <title>The sequence of rice chromosomes 11 and 12, rich in disease resistance genes and recent gene duplications.</title>
        <authorList>
            <consortium name="The rice chromosomes 11 and 12 sequencing consortia"/>
        </authorList>
    </citation>
    <scope>NUCLEOTIDE SEQUENCE [LARGE SCALE GENOMIC DNA]</scope>
</reference>
<dbReference type="EMBL" id="DP000010">
    <property type="protein sequence ID" value="ABA94966.1"/>
    <property type="molecule type" value="Genomic_DNA"/>
</dbReference>
<sequence>MDDGDLSPPEDFVEENSTVQLETDDNGYSSCSGGSKRRKRHWAGTDLLVNNPNFAGAIEAAIRNALENRRAIWRVLLTHPYAYINKEISKDFEYTLFHLQVPPKHRKRSSLVNEHNHRLVESCGENMHLFSHKSIDAAVKDTIRHLRKNNVELTKVNCILRSMRGSAESVPFTKNSVRTVCAEIAQDNLQDDVRKTMELFQHISKTDPDFMFSMQLDEDNRIKSLMWCSGRSRRMYSHFGDVVMFDTTYQTNFYDMSFAMFVGVNNHFQSVLFAGVLLTSEDTESFEWAFSEFVKLMGGPPPMTILTGGANGIGHGYVNNKDFRDEFHKIIHDMMTIEEFEMAWKALISKYNLESNPFLTRAYESREMWAKPYFKDVFCARMTSTQRNEIESWCRGTYYVKHDYVDGSFNCDFGLYNHFDIPCCHALCLMIHSGVHKIPDPHIMVRWTKKACDILPVHLSRAVDTDGPNQAKMFRHNVLNSTANEIVKMGDSDPEAFQVLLKHHGAARKELMEMMAAKVDASKKTGMLEATSVEDAEQVNPGSQEVCIAGMEIYDSENNTVVSVEHIKPPDSRRHTGRPSNRMYHSSLDGRITRVQVSSSAPKKQKCTTPGAVKQTRFYRVCRKPGHDSRRCPDNPRTVNNQASRSVASWSDSDY</sequence>
<accession>Q2R0U5</accession>
<feature type="region of interest" description="Disordered" evidence="1">
    <location>
        <begin position="624"/>
        <end position="655"/>
    </location>
</feature>
<organism evidence="3">
    <name type="scientific">Oryza sativa subsp. japonica</name>
    <name type="common">Rice</name>
    <dbReference type="NCBI Taxonomy" id="39947"/>
    <lineage>
        <taxon>Eukaryota</taxon>
        <taxon>Viridiplantae</taxon>
        <taxon>Streptophyta</taxon>
        <taxon>Embryophyta</taxon>
        <taxon>Tracheophyta</taxon>
        <taxon>Spermatophyta</taxon>
        <taxon>Magnoliopsida</taxon>
        <taxon>Liliopsida</taxon>
        <taxon>Poales</taxon>
        <taxon>Poaceae</taxon>
        <taxon>BOP clade</taxon>
        <taxon>Oryzoideae</taxon>
        <taxon>Oryzeae</taxon>
        <taxon>Oryzinae</taxon>
        <taxon>Oryza</taxon>
        <taxon>Oryza sativa</taxon>
    </lineage>
</organism>
<dbReference type="Pfam" id="PF10551">
    <property type="entry name" value="MULE"/>
    <property type="match status" value="1"/>
</dbReference>
<reference evidence="3" key="2">
    <citation type="submission" date="2005-04" db="EMBL/GenBank/DDBJ databases">
        <authorList>
            <person name="Buell C.R."/>
            <person name="Wing R.A."/>
            <person name="McCombie W.A."/>
            <person name="Ouyang S."/>
        </authorList>
    </citation>
    <scope>NUCLEOTIDE SEQUENCE</scope>
</reference>
<reference evidence="3" key="3">
    <citation type="submission" date="2006-01" db="EMBL/GenBank/DDBJ databases">
        <authorList>
            <person name="Buell R."/>
        </authorList>
    </citation>
    <scope>NUCLEOTIDE SEQUENCE</scope>
</reference>
<feature type="compositionally biased region" description="Polar residues" evidence="1">
    <location>
        <begin position="637"/>
        <end position="655"/>
    </location>
</feature>
<dbReference type="PANTHER" id="PTHR47718:SF13">
    <property type="entry name" value="OS09G0290500 PROTEIN"/>
    <property type="match status" value="1"/>
</dbReference>
<dbReference type="PANTHER" id="PTHR47718">
    <property type="entry name" value="OS01G0519700 PROTEIN"/>
    <property type="match status" value="1"/>
</dbReference>
<name>Q2R0U5_ORYSJ</name>
<evidence type="ECO:0000313" key="3">
    <source>
        <dbReference type="EMBL" id="ABA94966.1"/>
    </source>
</evidence>
<dbReference type="InterPro" id="IPR018289">
    <property type="entry name" value="MULE_transposase_dom"/>
</dbReference>
<dbReference type="AlphaFoldDB" id="Q2R0U5"/>
<gene>
    <name evidence="3" type="ordered locus">LOC_Os11g41380</name>
</gene>
<feature type="domain" description="MULE transposase" evidence="2">
    <location>
        <begin position="242"/>
        <end position="313"/>
    </location>
</feature>
<proteinExistence type="predicted"/>
<evidence type="ECO:0000256" key="1">
    <source>
        <dbReference type="SAM" id="MobiDB-lite"/>
    </source>
</evidence>